<name>A0A2T9YYU4_9FUNG</name>
<accession>A0A2T9YYU4</accession>
<sequence>MDIKLCTRASNNLKIIVNLALKKLTGSSVWAMVYAFLHASGLNVFNGYVLYSEKVYKDNKRIKPNRTIEIRHISAEEEKNVILFELKGQKFDESKFCEHEKEIADYMKTQPFPNGALVYPDMSYFYELSDEGVPTRSSGDLFKFNNLDQLESVINRIARTRFDFDLSENKN</sequence>
<comment type="caution">
    <text evidence="3">The sequence shown here is derived from an EMBL/GenBank/DDBJ whole genome shotgun (WGS) entry which is preliminary data.</text>
</comment>
<proteinExistence type="predicted"/>
<dbReference type="EMBL" id="MBFT01000520">
    <property type="protein sequence ID" value="PVU89821.1"/>
    <property type="molecule type" value="Genomic_DNA"/>
</dbReference>
<evidence type="ECO:0000313" key="2">
    <source>
        <dbReference type="EMBL" id="PVU89821.1"/>
    </source>
</evidence>
<keyword evidence="4" id="KW-1185">Reference proteome</keyword>
<keyword evidence="1" id="KW-0472">Membrane</keyword>
<keyword evidence="1" id="KW-0812">Transmembrane</keyword>
<reference evidence="3 4" key="1">
    <citation type="journal article" date="2018" name="MBio">
        <title>Comparative Genomics Reveals the Core Gene Toolbox for the Fungus-Insect Symbiosis.</title>
        <authorList>
            <person name="Wang Y."/>
            <person name="Stata M."/>
            <person name="Wang W."/>
            <person name="Stajich J.E."/>
            <person name="White M.M."/>
            <person name="Moncalvo J.M."/>
        </authorList>
    </citation>
    <scope>NUCLEOTIDE SEQUENCE [LARGE SCALE GENOMIC DNA]</scope>
    <source>
        <strain evidence="3 4">AUS-77-4</strain>
    </source>
</reference>
<dbReference type="AlphaFoldDB" id="A0A2T9YYU4"/>
<gene>
    <name evidence="3" type="ORF">BB559_002008</name>
    <name evidence="2" type="ORF">BB559_004918</name>
</gene>
<dbReference type="Proteomes" id="UP000245699">
    <property type="component" value="Unassembled WGS sequence"/>
</dbReference>
<feature type="transmembrane region" description="Helical" evidence="1">
    <location>
        <begin position="29"/>
        <end position="51"/>
    </location>
</feature>
<protein>
    <submittedName>
        <fullName evidence="3">Uncharacterized protein</fullName>
    </submittedName>
</protein>
<evidence type="ECO:0000313" key="3">
    <source>
        <dbReference type="EMBL" id="PVU97513.1"/>
    </source>
</evidence>
<keyword evidence="1" id="KW-1133">Transmembrane helix</keyword>
<evidence type="ECO:0000313" key="4">
    <source>
        <dbReference type="Proteomes" id="UP000245699"/>
    </source>
</evidence>
<evidence type="ECO:0000256" key="1">
    <source>
        <dbReference type="SAM" id="Phobius"/>
    </source>
</evidence>
<dbReference type="EMBL" id="MBFT01000105">
    <property type="protein sequence ID" value="PVU97513.1"/>
    <property type="molecule type" value="Genomic_DNA"/>
</dbReference>
<organism evidence="3 4">
    <name type="scientific">Furculomyces boomerangus</name>
    <dbReference type="NCBI Taxonomy" id="61424"/>
    <lineage>
        <taxon>Eukaryota</taxon>
        <taxon>Fungi</taxon>
        <taxon>Fungi incertae sedis</taxon>
        <taxon>Zoopagomycota</taxon>
        <taxon>Kickxellomycotina</taxon>
        <taxon>Harpellomycetes</taxon>
        <taxon>Harpellales</taxon>
        <taxon>Harpellaceae</taxon>
        <taxon>Furculomyces</taxon>
    </lineage>
</organism>